<evidence type="ECO:0000256" key="1">
    <source>
        <dbReference type="ARBA" id="ARBA00005594"/>
    </source>
</evidence>
<evidence type="ECO:0000256" key="2">
    <source>
        <dbReference type="ARBA" id="ARBA00013164"/>
    </source>
</evidence>
<dbReference type="FunFam" id="3.90.740.10:FF:000001">
    <property type="entry name" value="Leucine--tRNA ligase, cytoplasmic"/>
    <property type="match status" value="1"/>
</dbReference>
<evidence type="ECO:0000256" key="3">
    <source>
        <dbReference type="ARBA" id="ARBA00022598"/>
    </source>
</evidence>
<keyword evidence="7 9" id="KW-0030">Aminoacyl-tRNA synthetase</keyword>
<dbReference type="PANTHER" id="PTHR45794">
    <property type="entry name" value="LEUCYL-TRNA SYNTHETASE"/>
    <property type="match status" value="1"/>
</dbReference>
<evidence type="ECO:0000313" key="14">
    <source>
        <dbReference type="Proteomes" id="UP001165065"/>
    </source>
</evidence>
<feature type="region of interest" description="Disordered" evidence="10">
    <location>
        <begin position="1059"/>
        <end position="1079"/>
    </location>
</feature>
<dbReference type="SUPFAM" id="SSF52374">
    <property type="entry name" value="Nucleotidylyl transferase"/>
    <property type="match status" value="1"/>
</dbReference>
<dbReference type="NCBIfam" id="TIGR00395">
    <property type="entry name" value="leuS_arch"/>
    <property type="match status" value="1"/>
</dbReference>
<dbReference type="GO" id="GO:0006429">
    <property type="term" value="P:leucyl-tRNA aminoacylation"/>
    <property type="evidence" value="ECO:0007669"/>
    <property type="project" value="InterPro"/>
</dbReference>
<dbReference type="InterPro" id="IPR009008">
    <property type="entry name" value="Val/Leu/Ile-tRNA-synth_edit"/>
</dbReference>
<dbReference type="PANTHER" id="PTHR45794:SF1">
    <property type="entry name" value="LEUCINE--TRNA LIGASE, CYTOPLASMIC"/>
    <property type="match status" value="1"/>
</dbReference>
<evidence type="ECO:0000256" key="9">
    <source>
        <dbReference type="RuleBase" id="RU363035"/>
    </source>
</evidence>
<keyword evidence="14" id="KW-1185">Reference proteome</keyword>
<keyword evidence="4 9" id="KW-0547">Nucleotide-binding</keyword>
<comment type="similarity">
    <text evidence="1 9">Belongs to the class-I aminoacyl-tRNA synthetase family.</text>
</comment>
<dbReference type="InterPro" id="IPR004493">
    <property type="entry name" value="Leu-tRNA-synth_Ia_arc/euk"/>
</dbReference>
<sequence>MDKLTINDPPPPPEKKPSMRKDTLRNIEVDIQDKWEQAKVFEADADSSDAEPFMVTFPYPYMNGRLHLGHAFSLTKAIFRAQYERNKGKNVLFPFAFHCTGMPIQAAANKLRAEIDAYGCPPQFPEQDPEVLAKMVAEAEKAAKEKAAKSTDKSKGSKSKLVAKGYTGIVRQWNILTKMVPVSEIPKFVDPEVWLQYFPPHGLSDLKRFGSGVDWRRSFITTATNKFYDSFIRWQFNTLKAKGKILFGKRNNIWSILDNQVCADHDRSEGEGVGPQEYTIIKLKVLEFPGALAPLAGKEVFLAPATLRPETMYGQTNCFALPSGKYGAYEMTNGDVFIISARSAMNFACQGYTPEFAKPKCLLELTGMDLMGVPLKCPNAQYERVYTLPLLTISMGKGTGIVTSVPSDAPDDYVSLQILKDKPDFAAKYNITPDMVQPFEVIPIIEIPGYGNPGEPCATAKVVCEKLKIKTFNEKDKLAKAKDETYLKGFTTGIMRVGPHKGKKVSEVKPVIKKEMIKANQACLYFEPESKVMSRTGDECVVAATDQWYLEYGEEGWRKKVEGHVLSDKFDAYDPASLERYKQSLAWLKEWACTRQFGLGTQLPWDSQWVIESLSDSTIYMAYYAIAHKLQGIDNLDGKKGSPVGIKPEQLTDAVYDYIYLGKAYPADCGITEDVLGSLRAEFKTWYPMSLRVSAKDLIPNHLTMALYNHAAIWDEEPGMWPKGYYTNGHVQVDAEKMSKSKGNFLMMDECVEMYSCDATRFACADAGDSLEDANFSRETADNAIMSLFTELEWVKESVNIKGDMRGGDDMVFMDRVFDNSINRLVKETDEAFGGMRFRDGLKTGWYELIGARNSYRDWCQVSGVTPRADLIDKFIKVVAVIMTPITPHWSEEIWKIIGGEGFVVKAPWPVLPVEDKLLTKQSSCLFKSLRQFRLTVQKSKKKVSKAVIMVVDNYPTWKVDALVWMNANIATIEDSKKFMGDLKNWTKELEDKKNVKNVMQFVSFVRKEYLELGSVALDQTVPYDQMELFQGVAKYIANQLHLNVEDISVVDIGKDGPPKGCKNSDGVGPGKPGIFTMS</sequence>
<organism evidence="13 14">
    <name type="scientific">Triparma columacea</name>
    <dbReference type="NCBI Taxonomy" id="722753"/>
    <lineage>
        <taxon>Eukaryota</taxon>
        <taxon>Sar</taxon>
        <taxon>Stramenopiles</taxon>
        <taxon>Ochrophyta</taxon>
        <taxon>Bolidophyceae</taxon>
        <taxon>Parmales</taxon>
        <taxon>Triparmaceae</taxon>
        <taxon>Triparma</taxon>
    </lineage>
</organism>
<reference evidence="14" key="1">
    <citation type="journal article" date="2023" name="Commun. Biol.">
        <title>Genome analysis of Parmales, the sister group of diatoms, reveals the evolutionary specialization of diatoms from phago-mixotrophs to photoautotrophs.</title>
        <authorList>
            <person name="Ban H."/>
            <person name="Sato S."/>
            <person name="Yoshikawa S."/>
            <person name="Yamada K."/>
            <person name="Nakamura Y."/>
            <person name="Ichinomiya M."/>
            <person name="Sato N."/>
            <person name="Blanc-Mathieu R."/>
            <person name="Endo H."/>
            <person name="Kuwata A."/>
            <person name="Ogata H."/>
        </authorList>
    </citation>
    <scope>NUCLEOTIDE SEQUENCE [LARGE SCALE GENOMIC DNA]</scope>
</reference>
<dbReference type="InterPro" id="IPR014729">
    <property type="entry name" value="Rossmann-like_a/b/a_fold"/>
</dbReference>
<dbReference type="InterPro" id="IPR009080">
    <property type="entry name" value="tRNAsynth_Ia_anticodon-bd"/>
</dbReference>
<evidence type="ECO:0000259" key="12">
    <source>
        <dbReference type="Pfam" id="PF08264"/>
    </source>
</evidence>
<feature type="domain" description="Aminoacyl-tRNA synthetase class Ia" evidence="11">
    <location>
        <begin position="204"/>
        <end position="776"/>
    </location>
</feature>
<feature type="region of interest" description="Disordered" evidence="10">
    <location>
        <begin position="1"/>
        <end position="22"/>
    </location>
</feature>
<dbReference type="InterPro" id="IPR001412">
    <property type="entry name" value="aa-tRNA-synth_I_CS"/>
</dbReference>
<evidence type="ECO:0000256" key="6">
    <source>
        <dbReference type="ARBA" id="ARBA00022917"/>
    </source>
</evidence>
<dbReference type="SUPFAM" id="SSF47323">
    <property type="entry name" value="Anticodon-binding domain of a subclass of class I aminoacyl-tRNA synthetases"/>
    <property type="match status" value="1"/>
</dbReference>
<dbReference type="AlphaFoldDB" id="A0A9W7GB50"/>
<evidence type="ECO:0000256" key="10">
    <source>
        <dbReference type="SAM" id="MobiDB-lite"/>
    </source>
</evidence>
<dbReference type="InterPro" id="IPR002300">
    <property type="entry name" value="aa-tRNA-synth_Ia"/>
</dbReference>
<evidence type="ECO:0000256" key="8">
    <source>
        <dbReference type="ARBA" id="ARBA00030520"/>
    </source>
</evidence>
<evidence type="ECO:0000256" key="4">
    <source>
        <dbReference type="ARBA" id="ARBA00022741"/>
    </source>
</evidence>
<protein>
    <recommendedName>
        <fullName evidence="2">leucine--tRNA ligase</fullName>
        <ecNumber evidence="2">6.1.1.4</ecNumber>
    </recommendedName>
    <alternativeName>
        <fullName evidence="8">Leucyl-tRNA synthetase</fullName>
    </alternativeName>
</protein>
<dbReference type="Pfam" id="PF00133">
    <property type="entry name" value="tRNA-synt_1"/>
    <property type="match status" value="2"/>
</dbReference>
<gene>
    <name evidence="13" type="ORF">TrCOL_g7885</name>
</gene>
<dbReference type="GO" id="GO:0004823">
    <property type="term" value="F:leucine-tRNA ligase activity"/>
    <property type="evidence" value="ECO:0007669"/>
    <property type="project" value="UniProtKB-EC"/>
</dbReference>
<accession>A0A9W7GB50</accession>
<dbReference type="GO" id="GO:0002161">
    <property type="term" value="F:aminoacyl-tRNA deacylase activity"/>
    <property type="evidence" value="ECO:0007669"/>
    <property type="project" value="InterPro"/>
</dbReference>
<keyword evidence="6 9" id="KW-0648">Protein biosynthesis</keyword>
<dbReference type="EMBL" id="BRYA01000132">
    <property type="protein sequence ID" value="GMI40621.1"/>
    <property type="molecule type" value="Genomic_DNA"/>
</dbReference>
<evidence type="ECO:0000313" key="13">
    <source>
        <dbReference type="EMBL" id="GMI40621.1"/>
    </source>
</evidence>
<evidence type="ECO:0000256" key="5">
    <source>
        <dbReference type="ARBA" id="ARBA00022840"/>
    </source>
</evidence>
<feature type="compositionally biased region" description="Basic and acidic residues" evidence="10">
    <location>
        <begin position="13"/>
        <end position="22"/>
    </location>
</feature>
<dbReference type="OrthoDB" id="10249672at2759"/>
<dbReference type="SUPFAM" id="SSF50677">
    <property type="entry name" value="ValRS/IleRS/LeuRS editing domain"/>
    <property type="match status" value="1"/>
</dbReference>
<name>A0A9W7GB50_9STRA</name>
<keyword evidence="3 9" id="KW-0436">Ligase</keyword>
<dbReference type="Pfam" id="PF08264">
    <property type="entry name" value="Anticodon_1"/>
    <property type="match status" value="1"/>
</dbReference>
<dbReference type="Gene3D" id="3.90.740.10">
    <property type="entry name" value="Valyl/Leucyl/Isoleucyl-tRNA synthetase, editing domain"/>
    <property type="match status" value="1"/>
</dbReference>
<feature type="domain" description="Methionyl/Valyl/Leucyl/Isoleucyl-tRNA synthetase anticodon-binding" evidence="12">
    <location>
        <begin position="815"/>
        <end position="945"/>
    </location>
</feature>
<dbReference type="GO" id="GO:0005524">
    <property type="term" value="F:ATP binding"/>
    <property type="evidence" value="ECO:0007669"/>
    <property type="project" value="UniProtKB-KW"/>
</dbReference>
<dbReference type="Gene3D" id="3.40.50.620">
    <property type="entry name" value="HUPs"/>
    <property type="match status" value="1"/>
</dbReference>
<dbReference type="EC" id="6.1.1.4" evidence="2"/>
<proteinExistence type="inferred from homology"/>
<evidence type="ECO:0000259" key="11">
    <source>
        <dbReference type="Pfam" id="PF00133"/>
    </source>
</evidence>
<keyword evidence="5 9" id="KW-0067">ATP-binding</keyword>
<dbReference type="InterPro" id="IPR013155">
    <property type="entry name" value="M/V/L/I-tRNA-synth_anticd-bd"/>
</dbReference>
<dbReference type="Proteomes" id="UP001165065">
    <property type="component" value="Unassembled WGS sequence"/>
</dbReference>
<dbReference type="Gene3D" id="1.10.730.10">
    <property type="entry name" value="Isoleucyl-tRNA Synthetase, Domain 1"/>
    <property type="match status" value="1"/>
</dbReference>
<dbReference type="PROSITE" id="PS00178">
    <property type="entry name" value="AA_TRNA_LIGASE_I"/>
    <property type="match status" value="1"/>
</dbReference>
<feature type="domain" description="Aminoacyl-tRNA synthetase class Ia" evidence="11">
    <location>
        <begin position="31"/>
        <end position="110"/>
    </location>
</feature>
<comment type="caution">
    <text evidence="13">The sequence shown here is derived from an EMBL/GenBank/DDBJ whole genome shotgun (WGS) entry which is preliminary data.</text>
</comment>
<evidence type="ECO:0000256" key="7">
    <source>
        <dbReference type="ARBA" id="ARBA00023146"/>
    </source>
</evidence>